<proteinExistence type="predicted"/>
<comment type="caution">
    <text evidence="2">The sequence shown here is derived from an EMBL/GenBank/DDBJ whole genome shotgun (WGS) entry which is preliminary data.</text>
</comment>
<dbReference type="OrthoDB" id="6631388at2759"/>
<dbReference type="AlphaFoldDB" id="A0A6G0Z551"/>
<dbReference type="InterPro" id="IPR043502">
    <property type="entry name" value="DNA/RNA_pol_sf"/>
</dbReference>
<dbReference type="InterPro" id="IPR000477">
    <property type="entry name" value="RT_dom"/>
</dbReference>
<protein>
    <submittedName>
        <fullName evidence="2">Craniofacial development protein 2-like</fullName>
    </submittedName>
</protein>
<name>A0A6G0Z551_APHCR</name>
<accession>A0A6G0Z551</accession>
<evidence type="ECO:0000259" key="1">
    <source>
        <dbReference type="PROSITE" id="PS50878"/>
    </source>
</evidence>
<dbReference type="Proteomes" id="UP000478052">
    <property type="component" value="Unassembled WGS sequence"/>
</dbReference>
<evidence type="ECO:0000313" key="2">
    <source>
        <dbReference type="EMBL" id="KAF0765853.1"/>
    </source>
</evidence>
<dbReference type="GO" id="GO:0071897">
    <property type="term" value="P:DNA biosynthetic process"/>
    <property type="evidence" value="ECO:0007669"/>
    <property type="project" value="UniProtKB-ARBA"/>
</dbReference>
<dbReference type="SUPFAM" id="SSF56672">
    <property type="entry name" value="DNA/RNA polymerases"/>
    <property type="match status" value="1"/>
</dbReference>
<dbReference type="PANTHER" id="PTHR47027">
    <property type="entry name" value="REVERSE TRANSCRIPTASE DOMAIN-CONTAINING PROTEIN"/>
    <property type="match status" value="1"/>
</dbReference>
<gene>
    <name evidence="2" type="ORF">FWK35_00018222</name>
</gene>
<dbReference type="EMBL" id="VUJU01001313">
    <property type="protein sequence ID" value="KAF0765853.1"/>
    <property type="molecule type" value="Genomic_DNA"/>
</dbReference>
<reference evidence="2 3" key="1">
    <citation type="submission" date="2019-08" db="EMBL/GenBank/DDBJ databases">
        <title>Whole genome of Aphis craccivora.</title>
        <authorList>
            <person name="Voronova N.V."/>
            <person name="Shulinski R.S."/>
            <person name="Bandarenka Y.V."/>
            <person name="Zhorov D.G."/>
            <person name="Warner D."/>
        </authorList>
    </citation>
    <scope>NUCLEOTIDE SEQUENCE [LARGE SCALE GENOMIC DNA]</scope>
    <source>
        <strain evidence="2">180601</strain>
        <tissue evidence="2">Whole Body</tissue>
    </source>
</reference>
<feature type="domain" description="Reverse transcriptase" evidence="1">
    <location>
        <begin position="1"/>
        <end position="99"/>
    </location>
</feature>
<dbReference type="PROSITE" id="PS50878">
    <property type="entry name" value="RT_POL"/>
    <property type="match status" value="1"/>
</dbReference>
<sequence>MLFNLYIEKVMKELRIEVKQGVRIGGKTINALRFADDIVFCTEIEDDLQKILTKVNKILWNKYGMRLNKKKDKGSKISEDGRCKDEIRIRRAKMIGHLLRHESLSKTVIEGDVEGHIGRGRPRMEYMKQIIIGKGKNSYKELKELSNDRETWRTAANQSKD</sequence>
<dbReference type="PANTHER" id="PTHR47027:SF8">
    <property type="entry name" value="RIBONUCLEASE H"/>
    <property type="match status" value="1"/>
</dbReference>
<evidence type="ECO:0000313" key="3">
    <source>
        <dbReference type="Proteomes" id="UP000478052"/>
    </source>
</evidence>
<keyword evidence="3" id="KW-1185">Reference proteome</keyword>
<organism evidence="2 3">
    <name type="scientific">Aphis craccivora</name>
    <name type="common">Cowpea aphid</name>
    <dbReference type="NCBI Taxonomy" id="307492"/>
    <lineage>
        <taxon>Eukaryota</taxon>
        <taxon>Metazoa</taxon>
        <taxon>Ecdysozoa</taxon>
        <taxon>Arthropoda</taxon>
        <taxon>Hexapoda</taxon>
        <taxon>Insecta</taxon>
        <taxon>Pterygota</taxon>
        <taxon>Neoptera</taxon>
        <taxon>Paraneoptera</taxon>
        <taxon>Hemiptera</taxon>
        <taxon>Sternorrhyncha</taxon>
        <taxon>Aphidomorpha</taxon>
        <taxon>Aphidoidea</taxon>
        <taxon>Aphididae</taxon>
        <taxon>Aphidini</taxon>
        <taxon>Aphis</taxon>
        <taxon>Aphis</taxon>
    </lineage>
</organism>
<dbReference type="Pfam" id="PF00078">
    <property type="entry name" value="RVT_1"/>
    <property type="match status" value="1"/>
</dbReference>